<feature type="region of interest" description="Disordered" evidence="3">
    <location>
        <begin position="345"/>
        <end position="374"/>
    </location>
</feature>
<feature type="compositionally biased region" description="Basic and acidic residues" evidence="3">
    <location>
        <begin position="357"/>
        <end position="374"/>
    </location>
</feature>
<keyword evidence="7" id="KW-1185">Reference proteome</keyword>
<dbReference type="Proteomes" id="UP001642409">
    <property type="component" value="Unassembled WGS sequence"/>
</dbReference>
<evidence type="ECO:0000259" key="4">
    <source>
        <dbReference type="Pfam" id="PF13359"/>
    </source>
</evidence>
<gene>
    <name evidence="5" type="ORF">HINF_LOCUS24794</name>
    <name evidence="6" type="ORF">HINF_LOCUS27818</name>
</gene>
<evidence type="ECO:0000256" key="3">
    <source>
        <dbReference type="SAM" id="MobiDB-lite"/>
    </source>
</evidence>
<dbReference type="EMBL" id="CAXDID020000087">
    <property type="protein sequence ID" value="CAL6020797.1"/>
    <property type="molecule type" value="Genomic_DNA"/>
</dbReference>
<name>A0AA86U1V9_9EUKA</name>
<evidence type="ECO:0000313" key="5">
    <source>
        <dbReference type="EMBL" id="CAI9937149.1"/>
    </source>
</evidence>
<accession>A0AA86U1V9</accession>
<reference evidence="6 7" key="2">
    <citation type="submission" date="2024-07" db="EMBL/GenBank/DDBJ databases">
        <authorList>
            <person name="Akdeniz Z."/>
        </authorList>
    </citation>
    <scope>NUCLEOTIDE SEQUENCE [LARGE SCALE GENOMIC DNA]</scope>
</reference>
<dbReference type="InterPro" id="IPR027806">
    <property type="entry name" value="HARBI1_dom"/>
</dbReference>
<evidence type="ECO:0000313" key="7">
    <source>
        <dbReference type="Proteomes" id="UP001642409"/>
    </source>
</evidence>
<comment type="caution">
    <text evidence="5">The sequence shown here is derived from an EMBL/GenBank/DDBJ whole genome shotgun (WGS) entry which is preliminary data.</text>
</comment>
<evidence type="ECO:0000256" key="2">
    <source>
        <dbReference type="ARBA" id="ARBA00022723"/>
    </source>
</evidence>
<organism evidence="5">
    <name type="scientific">Hexamita inflata</name>
    <dbReference type="NCBI Taxonomy" id="28002"/>
    <lineage>
        <taxon>Eukaryota</taxon>
        <taxon>Metamonada</taxon>
        <taxon>Diplomonadida</taxon>
        <taxon>Hexamitidae</taxon>
        <taxon>Hexamitinae</taxon>
        <taxon>Hexamita</taxon>
    </lineage>
</organism>
<comment type="cofactor">
    <cofactor evidence="1">
        <name>a divalent metal cation</name>
        <dbReference type="ChEBI" id="CHEBI:60240"/>
    </cofactor>
</comment>
<feature type="domain" description="DDE Tnp4" evidence="4">
    <location>
        <begin position="180"/>
        <end position="312"/>
    </location>
</feature>
<dbReference type="GO" id="GO:0046872">
    <property type="term" value="F:metal ion binding"/>
    <property type="evidence" value="ECO:0007669"/>
    <property type="project" value="UniProtKB-KW"/>
</dbReference>
<dbReference type="EMBL" id="CATOUU010000644">
    <property type="protein sequence ID" value="CAI9937149.1"/>
    <property type="molecule type" value="Genomic_DNA"/>
</dbReference>
<dbReference type="AlphaFoldDB" id="A0AA86U1V9"/>
<proteinExistence type="predicted"/>
<protein>
    <recommendedName>
        <fullName evidence="4">DDE Tnp4 domain-containing protein</fullName>
    </recommendedName>
</protein>
<sequence length="374" mass="43237">MQELINSISYLENEFTTDQQSKIFTGLNKVELATFIDIMTAKKGSQRYNHDSRSWSSQQFNWGNGRASLHIRDQMVLAITKLHTNLPFAVIYDKYSLQRWSKNSDTHRSFTQVHNSAEDEPFVCKQIQHALQIVEQNADVAFISGLRRSPELIQSFPQSDIIPQLNRVKLVVDVKIQEIAHGRTAEQRQVTFSGKHKYNGIKTTCCVTPQGLCVFTNEPGSLHDKTFFEQHQDVIKNYLGPNNYIMADSGYQGIQTSINAVLPFKKPKGRELLQDQITYNNVVKHHRIIVEHFFGRLTIKSALMKQKYTMHKKNYTTWILFGYAFTNFHILQKPMRRVEDIQQLQMEAQEPSDDNQDIDRDILGVDDHSQSEAE</sequence>
<keyword evidence="2" id="KW-0479">Metal-binding</keyword>
<evidence type="ECO:0000313" key="6">
    <source>
        <dbReference type="EMBL" id="CAL6020797.1"/>
    </source>
</evidence>
<dbReference type="Pfam" id="PF13359">
    <property type="entry name" value="DDE_Tnp_4"/>
    <property type="match status" value="1"/>
</dbReference>
<reference evidence="5" key="1">
    <citation type="submission" date="2023-06" db="EMBL/GenBank/DDBJ databases">
        <authorList>
            <person name="Kurt Z."/>
        </authorList>
    </citation>
    <scope>NUCLEOTIDE SEQUENCE</scope>
</reference>
<evidence type="ECO:0000256" key="1">
    <source>
        <dbReference type="ARBA" id="ARBA00001968"/>
    </source>
</evidence>